<feature type="domain" description="KOW" evidence="5">
    <location>
        <begin position="46"/>
        <end position="73"/>
    </location>
</feature>
<reference evidence="6" key="1">
    <citation type="submission" date="2008-03" db="EMBL/GenBank/DDBJ databases">
        <title>Complete sequence of Thermoproteus neutrophilus V24Sta.</title>
        <authorList>
            <consortium name="US DOE Joint Genome Institute"/>
            <person name="Copeland A."/>
            <person name="Lucas S."/>
            <person name="Lapidus A."/>
            <person name="Glavina del Rio T."/>
            <person name="Dalin E."/>
            <person name="Tice H."/>
            <person name="Bruce D."/>
            <person name="Goodwin L."/>
            <person name="Pitluck S."/>
            <person name="Sims D."/>
            <person name="Brettin T."/>
            <person name="Detter J.C."/>
            <person name="Han C."/>
            <person name="Kuske C.R."/>
            <person name="Schmutz J."/>
            <person name="Larimer F."/>
            <person name="Land M."/>
            <person name="Hauser L."/>
            <person name="Kyrpides N."/>
            <person name="Mikhailova N."/>
            <person name="Biddle J.F."/>
            <person name="Zhang Z."/>
            <person name="Fitz-Gibbon S.T."/>
            <person name="Lowe T.M."/>
            <person name="Saltikov C."/>
            <person name="House C.H."/>
            <person name="Richardson P."/>
        </authorList>
    </citation>
    <scope>NUCLEOTIDE SEQUENCE [LARGE SCALE GENOMIC DNA]</scope>
    <source>
        <strain evidence="6">V24Sta</strain>
    </source>
</reference>
<comment type="function">
    <text evidence="4">One of two assembly initiator proteins, it binds directly to the 5'-end of the 23S rRNA, where it nucleates assembly of the 50S subunit.</text>
</comment>
<dbReference type="SUPFAM" id="SSF50104">
    <property type="entry name" value="Translation proteins SH3-like domain"/>
    <property type="match status" value="1"/>
</dbReference>
<dbReference type="InterPro" id="IPR005824">
    <property type="entry name" value="KOW"/>
</dbReference>
<dbReference type="InterPro" id="IPR008991">
    <property type="entry name" value="Translation_prot_SH3-like_sf"/>
</dbReference>
<protein>
    <recommendedName>
        <fullName evidence="4">Large ribosomal subunit protein uL24</fullName>
    </recommendedName>
</protein>
<dbReference type="Gene3D" id="2.30.30.30">
    <property type="match status" value="1"/>
</dbReference>
<comment type="subunit">
    <text evidence="4">Part of the 50S ribosomal subunit.</text>
</comment>
<dbReference type="KEGG" id="tne:Tneu_1549"/>
<dbReference type="NCBIfam" id="TIGR01080">
    <property type="entry name" value="rplX_A_E"/>
    <property type="match status" value="1"/>
</dbReference>
<keyword evidence="2 4" id="KW-0689">Ribosomal protein</keyword>
<dbReference type="Proteomes" id="UP000001694">
    <property type="component" value="Chromosome"/>
</dbReference>
<evidence type="ECO:0000256" key="2">
    <source>
        <dbReference type="ARBA" id="ARBA00022980"/>
    </source>
</evidence>
<keyword evidence="4" id="KW-0699">rRNA-binding</keyword>
<dbReference type="Pfam" id="PF00467">
    <property type="entry name" value="KOW"/>
    <property type="match status" value="1"/>
</dbReference>
<gene>
    <name evidence="4" type="primary">rpl24</name>
    <name evidence="6" type="ordered locus">Tneu_1549</name>
</gene>
<keyword evidence="7" id="KW-1185">Reference proteome</keyword>
<evidence type="ECO:0000256" key="4">
    <source>
        <dbReference type="HAMAP-Rule" id="MF_01326"/>
    </source>
</evidence>
<dbReference type="OrthoDB" id="10899at2157"/>
<dbReference type="InterPro" id="IPR014722">
    <property type="entry name" value="Rib_uL2_dom2"/>
</dbReference>
<dbReference type="GeneID" id="6165237"/>
<evidence type="ECO:0000313" key="6">
    <source>
        <dbReference type="EMBL" id="ACB40473.1"/>
    </source>
</evidence>
<dbReference type="eggNOG" id="arCOG04094">
    <property type="taxonomic scope" value="Archaea"/>
</dbReference>
<dbReference type="InterPro" id="IPR005756">
    <property type="entry name" value="Ribosomal_uL24_euk/arc"/>
</dbReference>
<dbReference type="AlphaFoldDB" id="B1Y9S3"/>
<sequence>MPFTTSAQPRKQRLSLYKAPLHLRHKLLNAKLSPELSKKLGVKRLPVRRGDTVLILRGDFKGVTGKVVRVDLKRVRIYVEGATRTNSKGQTVYYPIHPSKVMIVEADTSDKVRQKLLERRKR</sequence>
<keyword evidence="4" id="KW-0694">RNA-binding</keyword>
<dbReference type="InterPro" id="IPR041988">
    <property type="entry name" value="Ribosomal_uL24_KOW"/>
</dbReference>
<dbReference type="PROSITE" id="PS01108">
    <property type="entry name" value="RIBOSOMAL_L24"/>
    <property type="match status" value="1"/>
</dbReference>
<organism evidence="6 7">
    <name type="scientific">Pyrobaculum neutrophilum (strain DSM 2338 / JCM 9278 / NBRC 100436 / V24Sta)</name>
    <name type="common">Thermoproteus neutrophilus</name>
    <dbReference type="NCBI Taxonomy" id="444157"/>
    <lineage>
        <taxon>Archaea</taxon>
        <taxon>Thermoproteota</taxon>
        <taxon>Thermoprotei</taxon>
        <taxon>Thermoproteales</taxon>
        <taxon>Thermoproteaceae</taxon>
        <taxon>Pyrobaculum</taxon>
    </lineage>
</organism>
<evidence type="ECO:0000256" key="1">
    <source>
        <dbReference type="ARBA" id="ARBA00010618"/>
    </source>
</evidence>
<dbReference type="RefSeq" id="WP_012350892.1">
    <property type="nucleotide sequence ID" value="NC_010525.1"/>
</dbReference>
<dbReference type="InterPro" id="IPR005825">
    <property type="entry name" value="Ribosomal_uL24_CS"/>
</dbReference>
<comment type="similarity">
    <text evidence="1 4">Belongs to the universal ribosomal protein uL24 family.</text>
</comment>
<dbReference type="Pfam" id="PF16906">
    <property type="entry name" value="Ribosomal_L26"/>
    <property type="match status" value="1"/>
</dbReference>
<keyword evidence="3 4" id="KW-0687">Ribonucleoprotein</keyword>
<dbReference type="STRING" id="444157.Tneu_1549"/>
<dbReference type="EMBL" id="CP001014">
    <property type="protein sequence ID" value="ACB40473.1"/>
    <property type="molecule type" value="Genomic_DNA"/>
</dbReference>
<accession>B1Y9S3</accession>
<dbReference type="SMART" id="SM00739">
    <property type="entry name" value="KOW"/>
    <property type="match status" value="1"/>
</dbReference>
<dbReference type="CDD" id="cd06089">
    <property type="entry name" value="KOW_RPL26"/>
    <property type="match status" value="1"/>
</dbReference>
<evidence type="ECO:0000256" key="3">
    <source>
        <dbReference type="ARBA" id="ARBA00023274"/>
    </source>
</evidence>
<dbReference type="GO" id="GO:0003735">
    <property type="term" value="F:structural constituent of ribosome"/>
    <property type="evidence" value="ECO:0007669"/>
    <property type="project" value="UniProtKB-UniRule"/>
</dbReference>
<dbReference type="HOGENOM" id="CLU_093240_2_1_2"/>
<dbReference type="HAMAP" id="MF_01326_A">
    <property type="entry name" value="Ribosomal_uL24_A"/>
    <property type="match status" value="1"/>
</dbReference>
<dbReference type="GO" id="GO:0015934">
    <property type="term" value="C:large ribosomal subunit"/>
    <property type="evidence" value="ECO:0007669"/>
    <property type="project" value="UniProtKB-UniRule"/>
</dbReference>
<dbReference type="GO" id="GO:0006412">
    <property type="term" value="P:translation"/>
    <property type="evidence" value="ECO:0007669"/>
    <property type="project" value="UniProtKB-UniRule"/>
</dbReference>
<dbReference type="FunFam" id="2.30.30.30:FF:000009">
    <property type="entry name" value="60S ribosomal protein L26"/>
    <property type="match status" value="1"/>
</dbReference>
<comment type="function">
    <text evidence="4">Located at the polypeptide exit tunnel on the outside of the subunit.</text>
</comment>
<evidence type="ECO:0000259" key="5">
    <source>
        <dbReference type="SMART" id="SM00739"/>
    </source>
</evidence>
<proteinExistence type="inferred from homology"/>
<dbReference type="GO" id="GO:0019843">
    <property type="term" value="F:rRNA binding"/>
    <property type="evidence" value="ECO:0007669"/>
    <property type="project" value="UniProtKB-UniRule"/>
</dbReference>
<dbReference type="PANTHER" id="PTHR11143">
    <property type="entry name" value="60S RIBOSOMAL PROTEIN L26 FAMILY MEMBER"/>
    <property type="match status" value="1"/>
</dbReference>
<name>B1Y9S3_PYRNV</name>
<evidence type="ECO:0000313" key="7">
    <source>
        <dbReference type="Proteomes" id="UP000001694"/>
    </source>
</evidence>